<protein>
    <submittedName>
        <fullName evidence="2">Uncharacterized protein</fullName>
    </submittedName>
</protein>
<evidence type="ECO:0000313" key="2">
    <source>
        <dbReference type="EMBL" id="KAG2322170.1"/>
    </source>
</evidence>
<feature type="region of interest" description="Disordered" evidence="1">
    <location>
        <begin position="58"/>
        <end position="77"/>
    </location>
</feature>
<feature type="compositionally biased region" description="Polar residues" evidence="1">
    <location>
        <begin position="64"/>
        <end position="77"/>
    </location>
</feature>
<reference evidence="2 3" key="1">
    <citation type="submission" date="2020-02" db="EMBL/GenBank/DDBJ databases">
        <authorList>
            <person name="Ma Q."/>
            <person name="Huang Y."/>
            <person name="Song X."/>
            <person name="Pei D."/>
        </authorList>
    </citation>
    <scope>NUCLEOTIDE SEQUENCE [LARGE SCALE GENOMIC DNA]</scope>
    <source>
        <strain evidence="2">Sxm20200214</strain>
        <tissue evidence="2">Leaf</tissue>
    </source>
</reference>
<dbReference type="OrthoDB" id="1924025at2759"/>
<dbReference type="PANTHER" id="PTHR33132">
    <property type="entry name" value="OSJNBB0118P14.9 PROTEIN"/>
    <property type="match status" value="1"/>
</dbReference>
<dbReference type="Proteomes" id="UP000886595">
    <property type="component" value="Unassembled WGS sequence"/>
</dbReference>
<comment type="caution">
    <text evidence="2">The sequence shown here is derived from an EMBL/GenBank/DDBJ whole genome shotgun (WGS) entry which is preliminary data.</text>
</comment>
<sequence>MTQKNKGEYISLEQARAIQKSSLTHSGVASASTSTLIIHKEKMEKVQQMVKDERIMKIEIPGDGSSTPEVGSGGLTRQTSITKTNCLCSPTTHPGSFRCRMHRSLSLQRTKSIEAAALQDAPAKPSDFSRAAK</sequence>
<dbReference type="EMBL" id="JAAMPC010000003">
    <property type="protein sequence ID" value="KAG2322170.1"/>
    <property type="molecule type" value="Genomic_DNA"/>
</dbReference>
<evidence type="ECO:0000313" key="3">
    <source>
        <dbReference type="Proteomes" id="UP000886595"/>
    </source>
</evidence>
<gene>
    <name evidence="2" type="ORF">Bca52824_015383</name>
</gene>
<accession>A0A8X7W4I8</accession>
<keyword evidence="3" id="KW-1185">Reference proteome</keyword>
<organism evidence="2 3">
    <name type="scientific">Brassica carinata</name>
    <name type="common">Ethiopian mustard</name>
    <name type="synonym">Abyssinian cabbage</name>
    <dbReference type="NCBI Taxonomy" id="52824"/>
    <lineage>
        <taxon>Eukaryota</taxon>
        <taxon>Viridiplantae</taxon>
        <taxon>Streptophyta</taxon>
        <taxon>Embryophyta</taxon>
        <taxon>Tracheophyta</taxon>
        <taxon>Spermatophyta</taxon>
        <taxon>Magnoliopsida</taxon>
        <taxon>eudicotyledons</taxon>
        <taxon>Gunneridae</taxon>
        <taxon>Pentapetalae</taxon>
        <taxon>rosids</taxon>
        <taxon>malvids</taxon>
        <taxon>Brassicales</taxon>
        <taxon>Brassicaceae</taxon>
        <taxon>Brassiceae</taxon>
        <taxon>Brassica</taxon>
    </lineage>
</organism>
<evidence type="ECO:0000256" key="1">
    <source>
        <dbReference type="SAM" id="MobiDB-lite"/>
    </source>
</evidence>
<name>A0A8X7W4I8_BRACI</name>
<dbReference type="PANTHER" id="PTHR33132:SF103">
    <property type="entry name" value="GENOME ASSEMBLY, CHROMOSOME: A07"/>
    <property type="match status" value="1"/>
</dbReference>
<dbReference type="AlphaFoldDB" id="A0A8X7W4I8"/>
<proteinExistence type="predicted"/>